<proteinExistence type="predicted"/>
<organism evidence="1 2">
    <name type="scientific">Ridgeia piscesae</name>
    <name type="common">Tubeworm</name>
    <dbReference type="NCBI Taxonomy" id="27915"/>
    <lineage>
        <taxon>Eukaryota</taxon>
        <taxon>Metazoa</taxon>
        <taxon>Spiralia</taxon>
        <taxon>Lophotrochozoa</taxon>
        <taxon>Annelida</taxon>
        <taxon>Polychaeta</taxon>
        <taxon>Sedentaria</taxon>
        <taxon>Canalipalpata</taxon>
        <taxon>Sabellida</taxon>
        <taxon>Siboglinidae</taxon>
        <taxon>Ridgeia</taxon>
    </lineage>
</organism>
<protein>
    <submittedName>
        <fullName evidence="1">Uncharacterized protein</fullName>
    </submittedName>
</protein>
<name>A0AAD9ULB7_RIDPI</name>
<comment type="caution">
    <text evidence="1">The sequence shown here is derived from an EMBL/GenBank/DDBJ whole genome shotgun (WGS) entry which is preliminary data.</text>
</comment>
<evidence type="ECO:0000313" key="2">
    <source>
        <dbReference type="Proteomes" id="UP001209878"/>
    </source>
</evidence>
<dbReference type="EMBL" id="JAODUO010000012">
    <property type="protein sequence ID" value="KAK2193482.1"/>
    <property type="molecule type" value="Genomic_DNA"/>
</dbReference>
<dbReference type="AlphaFoldDB" id="A0AAD9ULB7"/>
<reference evidence="1" key="1">
    <citation type="journal article" date="2023" name="Mol. Biol. Evol.">
        <title>Third-Generation Sequencing Reveals the Adaptive Role of the Epigenome in Three Deep-Sea Polychaetes.</title>
        <authorList>
            <person name="Perez M."/>
            <person name="Aroh O."/>
            <person name="Sun Y."/>
            <person name="Lan Y."/>
            <person name="Juniper S.K."/>
            <person name="Young C.R."/>
            <person name="Angers B."/>
            <person name="Qian P.Y."/>
        </authorList>
    </citation>
    <scope>NUCLEOTIDE SEQUENCE</scope>
    <source>
        <strain evidence="1">R07B-5</strain>
    </source>
</reference>
<sequence length="154" mass="16410">MEGIRVGPTTALMPHPGAYPPPMMQGYGKRMRLPATPAQIAQSCMRQRMPNLLPVPANFQAFPGDMGPPQHPQGLTGGLPSPGVVFTQEDVDMVLYGYARIRGNRQIPGHALSGLRIGELSYGIDRILAGCSAIKHPAAPVHVDPATLDVPEGK</sequence>
<evidence type="ECO:0000313" key="1">
    <source>
        <dbReference type="EMBL" id="KAK2193482.1"/>
    </source>
</evidence>
<dbReference type="Proteomes" id="UP001209878">
    <property type="component" value="Unassembled WGS sequence"/>
</dbReference>
<accession>A0AAD9ULB7</accession>
<keyword evidence="2" id="KW-1185">Reference proteome</keyword>
<gene>
    <name evidence="1" type="ORF">NP493_12g06025</name>
</gene>